<sequence length="378" mass="38871">MRPRFANAVASIGALMAAASLSACATLVPAASGTHWEQAADFPLDAREFATVAWTGSEVLVVGGSVGPPCPPNADCAFPDVTADGAAYDPATDTWHEIASAPFAFGMSSGAYAAGHLVVSAFDGAETRLLSYDLEADAWTQFDAPAAVTWHMPVADGDRILFVSGSDESGVVPDYAYDAAAGAWSELPDDPIGPAFDRMLTPTAAGVVLTAKELVPSPGSEVPSLTLAALLDAETGTWTRLPDTGQIGGWSWAVHGDRLIAPQLGGADGGEVNNWGRVYPYGGVITLPSGAWSALPDPPAPRESWLGDVSGGRYSVAAGHLYDDEARAWSPLDAPPGAAETVGAAVWAGDVLIAVGGTTWAGMDSRPSTDVWIYTPTG</sequence>
<dbReference type="Gene3D" id="2.120.10.80">
    <property type="entry name" value="Kelch-type beta propeller"/>
    <property type="match status" value="2"/>
</dbReference>
<dbReference type="InterPro" id="IPR015915">
    <property type="entry name" value="Kelch-typ_b-propeller"/>
</dbReference>
<dbReference type="RefSeq" id="WP_295574523.1">
    <property type="nucleotide sequence ID" value="NZ_FLQR01000006.1"/>
</dbReference>
<organism evidence="2">
    <name type="scientific">uncultured Microbacterium sp</name>
    <dbReference type="NCBI Taxonomy" id="191216"/>
    <lineage>
        <taxon>Bacteria</taxon>
        <taxon>Bacillati</taxon>
        <taxon>Actinomycetota</taxon>
        <taxon>Actinomycetes</taxon>
        <taxon>Micrococcales</taxon>
        <taxon>Microbacteriaceae</taxon>
        <taxon>Microbacterium</taxon>
        <taxon>environmental samples</taxon>
    </lineage>
</organism>
<gene>
    <name evidence="2" type="ORF">MIPYR_20073</name>
</gene>
<dbReference type="SUPFAM" id="SSF117281">
    <property type="entry name" value="Kelch motif"/>
    <property type="match status" value="2"/>
</dbReference>
<reference evidence="2" key="1">
    <citation type="submission" date="2016-03" db="EMBL/GenBank/DDBJ databases">
        <authorList>
            <person name="Ploux O."/>
        </authorList>
    </citation>
    <scope>NUCLEOTIDE SEQUENCE</scope>
    <source>
        <strain evidence="2">UC1</strain>
    </source>
</reference>
<accession>A0A1Y5NYH7</accession>
<evidence type="ECO:0008006" key="3">
    <source>
        <dbReference type="Google" id="ProtNLM"/>
    </source>
</evidence>
<proteinExistence type="predicted"/>
<dbReference type="AlphaFoldDB" id="A0A1Y5NYH7"/>
<keyword evidence="1" id="KW-0732">Signal</keyword>
<evidence type="ECO:0000313" key="2">
    <source>
        <dbReference type="EMBL" id="SBS71557.1"/>
    </source>
</evidence>
<feature type="chain" id="PRO_5039011231" description="Galactose oxidase" evidence="1">
    <location>
        <begin position="26"/>
        <end position="378"/>
    </location>
</feature>
<dbReference type="PROSITE" id="PS51257">
    <property type="entry name" value="PROKAR_LIPOPROTEIN"/>
    <property type="match status" value="1"/>
</dbReference>
<name>A0A1Y5NYH7_9MICO</name>
<dbReference type="EMBL" id="FLQR01000006">
    <property type="protein sequence ID" value="SBS71557.1"/>
    <property type="molecule type" value="Genomic_DNA"/>
</dbReference>
<feature type="signal peptide" evidence="1">
    <location>
        <begin position="1"/>
        <end position="25"/>
    </location>
</feature>
<protein>
    <recommendedName>
        <fullName evidence="3">Galactose oxidase</fullName>
    </recommendedName>
</protein>
<evidence type="ECO:0000256" key="1">
    <source>
        <dbReference type="SAM" id="SignalP"/>
    </source>
</evidence>